<evidence type="ECO:0000313" key="2">
    <source>
        <dbReference type="EMBL" id="TSE21033.1"/>
    </source>
</evidence>
<dbReference type="Proteomes" id="UP000315736">
    <property type="component" value="Unassembled WGS sequence"/>
</dbReference>
<keyword evidence="1" id="KW-0732">Signal</keyword>
<dbReference type="InterPro" id="IPR036514">
    <property type="entry name" value="SGNH_hydro_sf"/>
</dbReference>
<dbReference type="Gene3D" id="3.40.50.1110">
    <property type="entry name" value="SGNH hydrolase"/>
    <property type="match status" value="1"/>
</dbReference>
<dbReference type="Pfam" id="PF00657">
    <property type="entry name" value="Lipase_GDSL"/>
    <property type="match status" value="1"/>
</dbReference>
<dbReference type="SUPFAM" id="SSF52266">
    <property type="entry name" value="SGNH hydrolase"/>
    <property type="match status" value="1"/>
</dbReference>
<evidence type="ECO:0008006" key="4">
    <source>
        <dbReference type="Google" id="ProtNLM"/>
    </source>
</evidence>
<dbReference type="InterPro" id="IPR001087">
    <property type="entry name" value="GDSL"/>
</dbReference>
<comment type="caution">
    <text evidence="2">The sequence shown here is derived from an EMBL/GenBank/DDBJ whole genome shotgun (WGS) entry which is preliminary data.</text>
</comment>
<dbReference type="PROSITE" id="PS51257">
    <property type="entry name" value="PROKAR_LIPOPROTEIN"/>
    <property type="match status" value="1"/>
</dbReference>
<evidence type="ECO:0000313" key="3">
    <source>
        <dbReference type="Proteomes" id="UP000315736"/>
    </source>
</evidence>
<evidence type="ECO:0000256" key="1">
    <source>
        <dbReference type="SAM" id="SignalP"/>
    </source>
</evidence>
<gene>
    <name evidence="2" type="ORF">Talka_00697</name>
</gene>
<name>A0A554WBT3_9BURK</name>
<reference evidence="2 3" key="1">
    <citation type="submission" date="2019-07" db="EMBL/GenBank/DDBJ databases">
        <title>Tepidimonas alkaliphilus YIM 72238 draft genome.</title>
        <authorList>
            <person name="Da Costa M.S."/>
            <person name="Froufe H.J.C."/>
            <person name="Egas C."/>
            <person name="Albuquerque L."/>
        </authorList>
    </citation>
    <scope>NUCLEOTIDE SEQUENCE [LARGE SCALE GENOMIC DNA]</scope>
    <source>
        <strain evidence="2 3">YIM 72238</strain>
    </source>
</reference>
<proteinExistence type="predicted"/>
<dbReference type="RefSeq" id="WP_143889721.1">
    <property type="nucleotide sequence ID" value="NZ_VJNB01000002.1"/>
</dbReference>
<dbReference type="OrthoDB" id="5292073at2"/>
<dbReference type="AlphaFoldDB" id="A0A554WBT3"/>
<dbReference type="EMBL" id="VJNB01000002">
    <property type="protein sequence ID" value="TSE21033.1"/>
    <property type="molecule type" value="Genomic_DNA"/>
</dbReference>
<dbReference type="GO" id="GO:0016788">
    <property type="term" value="F:hydrolase activity, acting on ester bonds"/>
    <property type="evidence" value="ECO:0007669"/>
    <property type="project" value="InterPro"/>
</dbReference>
<protein>
    <recommendedName>
        <fullName evidence="4">Phospholipase</fullName>
    </recommendedName>
</protein>
<keyword evidence="3" id="KW-1185">Reference proteome</keyword>
<organism evidence="2 3">
    <name type="scientific">Tepidimonas alkaliphilus</name>
    <dbReference type="NCBI Taxonomy" id="2588942"/>
    <lineage>
        <taxon>Bacteria</taxon>
        <taxon>Pseudomonadati</taxon>
        <taxon>Pseudomonadota</taxon>
        <taxon>Betaproteobacteria</taxon>
        <taxon>Burkholderiales</taxon>
        <taxon>Tepidimonas</taxon>
    </lineage>
</organism>
<feature type="chain" id="PRO_5022201307" description="Phospholipase" evidence="1">
    <location>
        <begin position="21"/>
        <end position="377"/>
    </location>
</feature>
<feature type="signal peptide" evidence="1">
    <location>
        <begin position="1"/>
        <end position="20"/>
    </location>
</feature>
<accession>A0A554WBT3</accession>
<sequence>MRWMPRLAAIAVAAVLTACGGGSDVTAVKVAGDSLADAGTFGFKFTVQAASRNATRIWTDVVADAADVAPLCPRYRGDPSSGAIEPDPAGASCTSHAVGGARLNVRGSAGDATPYSVLQQLRTLGASGYAAQDILLVDGGGNDLADLIGAYLSATGDGGAAYTSLLAELLPADQVAAAAAGASGLAQAGGAYMAALADRLADTLAAEALAKGARRVVVLNAPDVARTPRFAAVLTSVAAGAGGGQAGAAAAQQVVTMARAWLDAFNGRLAQRLAGESRVALVDFRAALDQWLTNPAAYGLTNTTTPACPAAGTDAQGLPSYNLATCTEALLAANPPAGAGGAWWNGYVFSDNFHGTPHTNALMGRLVVQALRARGWV</sequence>